<gene>
    <name evidence="10" type="ORF">Moror_12800</name>
</gene>
<evidence type="ECO:0000256" key="8">
    <source>
        <dbReference type="ARBA" id="ARBA00023033"/>
    </source>
</evidence>
<keyword evidence="8" id="KW-0503">Monooxygenase</keyword>
<comment type="cofactor">
    <cofactor evidence="1 9">
        <name>heme</name>
        <dbReference type="ChEBI" id="CHEBI:30413"/>
    </cofactor>
</comment>
<dbReference type="EMBL" id="AWSO01000155">
    <property type="protein sequence ID" value="ESK94055.1"/>
    <property type="molecule type" value="Genomic_DNA"/>
</dbReference>
<evidence type="ECO:0000256" key="1">
    <source>
        <dbReference type="ARBA" id="ARBA00001971"/>
    </source>
</evidence>
<evidence type="ECO:0000256" key="4">
    <source>
        <dbReference type="ARBA" id="ARBA00022617"/>
    </source>
</evidence>
<keyword evidence="6" id="KW-0560">Oxidoreductase</keyword>
<evidence type="ECO:0000256" key="9">
    <source>
        <dbReference type="PIRSR" id="PIRSR602401-1"/>
    </source>
</evidence>
<keyword evidence="5 9" id="KW-0479">Metal-binding</keyword>
<dbReference type="AlphaFoldDB" id="V2XNG7"/>
<evidence type="ECO:0000256" key="7">
    <source>
        <dbReference type="ARBA" id="ARBA00023004"/>
    </source>
</evidence>
<evidence type="ECO:0000256" key="5">
    <source>
        <dbReference type="ARBA" id="ARBA00022723"/>
    </source>
</evidence>
<feature type="binding site" description="axial binding residue" evidence="9">
    <location>
        <position position="435"/>
    </location>
    <ligand>
        <name>heme</name>
        <dbReference type="ChEBI" id="CHEBI:30413"/>
    </ligand>
    <ligandPart>
        <name>Fe</name>
        <dbReference type="ChEBI" id="CHEBI:18248"/>
    </ligandPart>
</feature>
<dbReference type="Gene3D" id="1.10.630.10">
    <property type="entry name" value="Cytochrome P450"/>
    <property type="match status" value="1"/>
</dbReference>
<keyword evidence="4 9" id="KW-0349">Heme</keyword>
<protein>
    <submittedName>
        <fullName evidence="10">Cytochrome p450</fullName>
    </submittedName>
</protein>
<organism evidence="10 11">
    <name type="scientific">Moniliophthora roreri (strain MCA 2997)</name>
    <name type="common">Cocoa frosty pod rot fungus</name>
    <name type="synonym">Crinipellis roreri</name>
    <dbReference type="NCBI Taxonomy" id="1381753"/>
    <lineage>
        <taxon>Eukaryota</taxon>
        <taxon>Fungi</taxon>
        <taxon>Dikarya</taxon>
        <taxon>Basidiomycota</taxon>
        <taxon>Agaricomycotina</taxon>
        <taxon>Agaricomycetes</taxon>
        <taxon>Agaricomycetidae</taxon>
        <taxon>Agaricales</taxon>
        <taxon>Marasmiineae</taxon>
        <taxon>Marasmiaceae</taxon>
        <taxon>Moniliophthora</taxon>
    </lineage>
</organism>
<sequence length="504" mass="57007">MDYLLSLLAGLGLVYLLSRWKRGIMPPGPPKRPIIGNLMDMPTDHDWKEFARWGDTYGPLASISVFGTNVIIINTYKKAIEMLDKKSPIYSGRPYIVMTADLMGWGKSMGLLPYGSRFRQTRKIFHQELGSNSAIRSFFPQEESQARNFLRLCVAQPEKLLDHCFQHAGAIVLRVAYGYKAKDNNDPIVIAANEAMETLSKSLAPGAFLVNQIPILRFLPEWFPGAGFKKTARLWAPLYDAMVDIPFNFVVKQLATGTAEKSFTSKWLQKNLSDEDKDILKHGSGAMFGGKSFILEWCPGGETTAVALYMFFLMMCLHPDVQRRAQAEIDEVVGRDRLPTFEDKDKMPYLEALTKEILRQHVPVPTGLPHSTTEDDIHDGWYIPKGSLVLANIWKMSRDPSVYQDPETFDPGRFLGSNYEQDPRDYVYGFGRRICPGRLLANATLFITFSMCLSAFDIAPMEVDGKVVFPEFKTKTGTVSHIEKFNCRITPRFSDQKLSELLHS</sequence>
<dbReference type="InterPro" id="IPR001128">
    <property type="entry name" value="Cyt_P450"/>
</dbReference>
<dbReference type="InterPro" id="IPR002401">
    <property type="entry name" value="Cyt_P450_E_grp-I"/>
</dbReference>
<dbReference type="GO" id="GO:0004497">
    <property type="term" value="F:monooxygenase activity"/>
    <property type="evidence" value="ECO:0007669"/>
    <property type="project" value="UniProtKB-KW"/>
</dbReference>
<dbReference type="InterPro" id="IPR036396">
    <property type="entry name" value="Cyt_P450_sf"/>
</dbReference>
<comment type="pathway">
    <text evidence="2">Secondary metabolite biosynthesis.</text>
</comment>
<dbReference type="SUPFAM" id="SSF48264">
    <property type="entry name" value="Cytochrome P450"/>
    <property type="match status" value="1"/>
</dbReference>
<evidence type="ECO:0000256" key="3">
    <source>
        <dbReference type="ARBA" id="ARBA00010617"/>
    </source>
</evidence>
<dbReference type="PANTHER" id="PTHR46300:SF7">
    <property type="entry name" value="P450, PUTATIVE (EUROFUNG)-RELATED"/>
    <property type="match status" value="1"/>
</dbReference>
<dbReference type="Pfam" id="PF00067">
    <property type="entry name" value="p450"/>
    <property type="match status" value="1"/>
</dbReference>
<dbReference type="OrthoDB" id="2789670at2759"/>
<comment type="caution">
    <text evidence="10">The sequence shown here is derived from an EMBL/GenBank/DDBJ whole genome shotgun (WGS) entry which is preliminary data.</text>
</comment>
<comment type="similarity">
    <text evidence="3">Belongs to the cytochrome P450 family.</text>
</comment>
<name>V2XNG7_MONRO</name>
<evidence type="ECO:0000313" key="11">
    <source>
        <dbReference type="Proteomes" id="UP000017559"/>
    </source>
</evidence>
<dbReference type="PRINTS" id="PR00463">
    <property type="entry name" value="EP450I"/>
</dbReference>
<keyword evidence="11" id="KW-1185">Reference proteome</keyword>
<evidence type="ECO:0000313" key="10">
    <source>
        <dbReference type="EMBL" id="ESK94055.1"/>
    </source>
</evidence>
<dbReference type="PANTHER" id="PTHR46300">
    <property type="entry name" value="P450, PUTATIVE (EUROFUNG)-RELATED-RELATED"/>
    <property type="match status" value="1"/>
</dbReference>
<keyword evidence="7 9" id="KW-0408">Iron</keyword>
<dbReference type="CDD" id="cd11065">
    <property type="entry name" value="CYP64-like"/>
    <property type="match status" value="1"/>
</dbReference>
<proteinExistence type="inferred from homology"/>
<evidence type="ECO:0000256" key="2">
    <source>
        <dbReference type="ARBA" id="ARBA00005179"/>
    </source>
</evidence>
<reference evidence="10 11" key="1">
    <citation type="journal article" date="2014" name="BMC Genomics">
        <title>Genome and secretome analysis of the hemibiotrophic fungal pathogen, Moniliophthora roreri, which causes frosty pod rot disease of cacao: mechanisms of the biotrophic and necrotrophic phases.</title>
        <authorList>
            <person name="Meinhardt L.W."/>
            <person name="Costa G.G.L."/>
            <person name="Thomazella D.P.T."/>
            <person name="Teixeira P.J.P.L."/>
            <person name="Carazzolle M.F."/>
            <person name="Schuster S.C."/>
            <person name="Carlson J.E."/>
            <person name="Guiltinan M.J."/>
            <person name="Mieczkowski P."/>
            <person name="Farmer A."/>
            <person name="Ramaraj T."/>
            <person name="Crozier J."/>
            <person name="Davis R.E."/>
            <person name="Shao J."/>
            <person name="Melnick R.L."/>
            <person name="Pereira G.A.G."/>
            <person name="Bailey B.A."/>
        </authorList>
    </citation>
    <scope>NUCLEOTIDE SEQUENCE [LARGE SCALE GENOMIC DNA]</scope>
    <source>
        <strain evidence="10 11">MCA 2997</strain>
    </source>
</reference>
<dbReference type="InterPro" id="IPR050364">
    <property type="entry name" value="Cytochrome_P450_fung"/>
</dbReference>
<evidence type="ECO:0000256" key="6">
    <source>
        <dbReference type="ARBA" id="ARBA00023002"/>
    </source>
</evidence>
<dbReference type="HOGENOM" id="CLU_001570_2_3_1"/>
<dbReference type="KEGG" id="mrr:Moror_12800"/>
<accession>V2XNG7</accession>
<dbReference type="GO" id="GO:0005506">
    <property type="term" value="F:iron ion binding"/>
    <property type="evidence" value="ECO:0007669"/>
    <property type="project" value="InterPro"/>
</dbReference>
<dbReference type="GO" id="GO:0020037">
    <property type="term" value="F:heme binding"/>
    <property type="evidence" value="ECO:0007669"/>
    <property type="project" value="InterPro"/>
</dbReference>
<dbReference type="Proteomes" id="UP000017559">
    <property type="component" value="Unassembled WGS sequence"/>
</dbReference>
<dbReference type="GO" id="GO:0016705">
    <property type="term" value="F:oxidoreductase activity, acting on paired donors, with incorporation or reduction of molecular oxygen"/>
    <property type="evidence" value="ECO:0007669"/>
    <property type="project" value="InterPro"/>
</dbReference>